<dbReference type="EMBL" id="CH473947">
    <property type="protein sequence ID" value="EDM02792.1"/>
    <property type="molecule type" value="Genomic_DNA"/>
</dbReference>
<dbReference type="AlphaFoldDB" id="A6H9T7"/>
<evidence type="ECO:0000313" key="2">
    <source>
        <dbReference type="Proteomes" id="UP000234681"/>
    </source>
</evidence>
<accession>A6H9T7</accession>
<sequence>MRFTTKLEEVTALLIPASPYSRSSPGGKGYSMLALTCSLPWLVHLLCGALLSTITKTLGEGFDLRPKQIAAERLTTVGVWPRLRWASAPS</sequence>
<proteinExistence type="predicted"/>
<name>A6H9T7_RAT</name>
<gene>
    <name evidence="1" type="ORF">rCG_62007</name>
</gene>
<reference evidence="2" key="1">
    <citation type="submission" date="2005-09" db="EMBL/GenBank/DDBJ databases">
        <authorList>
            <person name="Mural R.J."/>
            <person name="Li P.W."/>
            <person name="Adams M.D."/>
            <person name="Amanatides P.G."/>
            <person name="Baden-Tillson H."/>
            <person name="Barnstead M."/>
            <person name="Chin S.H."/>
            <person name="Dew I."/>
            <person name="Evans C.A."/>
            <person name="Ferriera S."/>
            <person name="Flanigan M."/>
            <person name="Fosler C."/>
            <person name="Glodek A."/>
            <person name="Gu Z."/>
            <person name="Holt R.A."/>
            <person name="Jennings D."/>
            <person name="Kraft C.L."/>
            <person name="Lu F."/>
            <person name="Nguyen T."/>
            <person name="Nusskern D.R."/>
            <person name="Pfannkoch C.M."/>
            <person name="Sitter C."/>
            <person name="Sutton G.G."/>
            <person name="Venter J.C."/>
            <person name="Wang Z."/>
            <person name="Woodage T."/>
            <person name="Zheng X.H."/>
            <person name="Zhong F."/>
        </authorList>
    </citation>
    <scope>NUCLEOTIDE SEQUENCE [LARGE SCALE GENOMIC DNA]</scope>
    <source>
        <strain>BN</strain>
        <strain evidence="2">Sprague-Dawley</strain>
    </source>
</reference>
<protein>
    <submittedName>
        <fullName evidence="1">RCG62007</fullName>
    </submittedName>
</protein>
<dbReference type="Proteomes" id="UP000234681">
    <property type="component" value="Chromosome 6"/>
</dbReference>
<organism evidence="1 2">
    <name type="scientific">Rattus norvegicus</name>
    <name type="common">Rat</name>
    <dbReference type="NCBI Taxonomy" id="10116"/>
    <lineage>
        <taxon>Eukaryota</taxon>
        <taxon>Metazoa</taxon>
        <taxon>Chordata</taxon>
        <taxon>Craniata</taxon>
        <taxon>Vertebrata</taxon>
        <taxon>Euteleostomi</taxon>
        <taxon>Mammalia</taxon>
        <taxon>Eutheria</taxon>
        <taxon>Euarchontoglires</taxon>
        <taxon>Glires</taxon>
        <taxon>Rodentia</taxon>
        <taxon>Myomorpha</taxon>
        <taxon>Muroidea</taxon>
        <taxon>Muridae</taxon>
        <taxon>Murinae</taxon>
        <taxon>Rattus</taxon>
    </lineage>
</organism>
<evidence type="ECO:0000313" key="1">
    <source>
        <dbReference type="EMBL" id="EDM02792.1"/>
    </source>
</evidence>